<keyword evidence="2" id="KW-1185">Reference proteome</keyword>
<dbReference type="Proteomes" id="UP001314170">
    <property type="component" value="Unassembled WGS sequence"/>
</dbReference>
<reference evidence="1 2" key="1">
    <citation type="submission" date="2024-01" db="EMBL/GenBank/DDBJ databases">
        <authorList>
            <person name="Waweru B."/>
        </authorList>
    </citation>
    <scope>NUCLEOTIDE SEQUENCE [LARGE SCALE GENOMIC DNA]</scope>
</reference>
<gene>
    <name evidence="1" type="ORF">DCAF_LOCUS8960</name>
</gene>
<comment type="caution">
    <text evidence="1">The sequence shown here is derived from an EMBL/GenBank/DDBJ whole genome shotgun (WGS) entry which is preliminary data.</text>
</comment>
<protein>
    <submittedName>
        <fullName evidence="1">Uncharacterized protein</fullName>
    </submittedName>
</protein>
<dbReference type="EMBL" id="CAWUPB010000913">
    <property type="protein sequence ID" value="CAK7332399.1"/>
    <property type="molecule type" value="Genomic_DNA"/>
</dbReference>
<evidence type="ECO:0000313" key="2">
    <source>
        <dbReference type="Proteomes" id="UP001314170"/>
    </source>
</evidence>
<sequence length="103" mass="11877">MGNNGKIYYLIIEDNATLRLYLLGSDQPKNYNSHYFAGFSSLVGDRERKNIVFPGAGGTKLVILIRGFIWRCITLPEVPRNIEIEERIVAYAVFHRMSRHMDD</sequence>
<organism evidence="1 2">
    <name type="scientific">Dovyalis caffra</name>
    <dbReference type="NCBI Taxonomy" id="77055"/>
    <lineage>
        <taxon>Eukaryota</taxon>
        <taxon>Viridiplantae</taxon>
        <taxon>Streptophyta</taxon>
        <taxon>Embryophyta</taxon>
        <taxon>Tracheophyta</taxon>
        <taxon>Spermatophyta</taxon>
        <taxon>Magnoliopsida</taxon>
        <taxon>eudicotyledons</taxon>
        <taxon>Gunneridae</taxon>
        <taxon>Pentapetalae</taxon>
        <taxon>rosids</taxon>
        <taxon>fabids</taxon>
        <taxon>Malpighiales</taxon>
        <taxon>Salicaceae</taxon>
        <taxon>Flacourtieae</taxon>
        <taxon>Dovyalis</taxon>
    </lineage>
</organism>
<name>A0AAV1RBL8_9ROSI</name>
<accession>A0AAV1RBL8</accession>
<proteinExistence type="predicted"/>
<evidence type="ECO:0000313" key="1">
    <source>
        <dbReference type="EMBL" id="CAK7332399.1"/>
    </source>
</evidence>
<dbReference type="AlphaFoldDB" id="A0AAV1RBL8"/>